<evidence type="ECO:0000259" key="1">
    <source>
        <dbReference type="Pfam" id="PF01738"/>
    </source>
</evidence>
<comment type="caution">
    <text evidence="2">The sequence shown here is derived from an EMBL/GenBank/DDBJ whole genome shotgun (WGS) entry which is preliminary data.</text>
</comment>
<dbReference type="Proteomes" id="UP000801428">
    <property type="component" value="Unassembled WGS sequence"/>
</dbReference>
<dbReference type="Gene3D" id="3.40.50.1820">
    <property type="entry name" value="alpha/beta hydrolase"/>
    <property type="match status" value="1"/>
</dbReference>
<reference evidence="2" key="1">
    <citation type="submission" date="2019-04" db="EMBL/GenBank/DDBJ databases">
        <title>Sequencing of skin fungus with MAO and IRED activity.</title>
        <authorList>
            <person name="Marsaioli A.J."/>
            <person name="Bonatto J.M.C."/>
            <person name="Reis Junior O."/>
        </authorList>
    </citation>
    <scope>NUCLEOTIDE SEQUENCE</scope>
    <source>
        <strain evidence="2">30M1</strain>
    </source>
</reference>
<dbReference type="EMBL" id="SWKU01000020">
    <property type="protein sequence ID" value="KAF2998212.1"/>
    <property type="molecule type" value="Genomic_DNA"/>
</dbReference>
<proteinExistence type="predicted"/>
<dbReference type="OrthoDB" id="10019231at2759"/>
<protein>
    <recommendedName>
        <fullName evidence="1">Dienelactone hydrolase domain-containing protein</fullName>
    </recommendedName>
</protein>
<dbReference type="Pfam" id="PF01738">
    <property type="entry name" value="DLH"/>
    <property type="match status" value="1"/>
</dbReference>
<dbReference type="GO" id="GO:0016787">
    <property type="term" value="F:hydrolase activity"/>
    <property type="evidence" value="ECO:0007669"/>
    <property type="project" value="InterPro"/>
</dbReference>
<sequence>MSCSDCATGFEWEGTSDGREEKLNGRNVYATGSSSRAAILVIPDLFGWTLPNVRMLADRYAYETNSTVYVADFFDGEVVDPEILSDPSKSKSFDMMAFLGRNGKEQSWPEIQSAAQSLKSRYPKLGVTGFCYGGWGSFRLSDDPSLVDAISVAHPSLLDEAEIAALKVPVQILSPANDHYFTGELKQFTIEALSKAEVQWEYIYFPRMRHGFAVRGNMDTEEEKNSLDRAARSAVSFFNEFLR</sequence>
<accession>A0A9P4W4B7</accession>
<dbReference type="PANTHER" id="PTHR17630:SF55">
    <property type="entry name" value="DIENELACTONE HYDROLASE FAMILY PROTEIN (AFU_ORTHOLOGUE AFUA_1G01900)"/>
    <property type="match status" value="1"/>
</dbReference>
<dbReference type="InterPro" id="IPR029058">
    <property type="entry name" value="AB_hydrolase_fold"/>
</dbReference>
<evidence type="ECO:0000313" key="3">
    <source>
        <dbReference type="Proteomes" id="UP000801428"/>
    </source>
</evidence>
<dbReference type="InterPro" id="IPR002925">
    <property type="entry name" value="Dienelactn_hydro"/>
</dbReference>
<feature type="domain" description="Dienelactone hydrolase" evidence="1">
    <location>
        <begin position="36"/>
        <end position="241"/>
    </location>
</feature>
<evidence type="ECO:0000313" key="2">
    <source>
        <dbReference type="EMBL" id="KAF2998212.1"/>
    </source>
</evidence>
<dbReference type="AlphaFoldDB" id="A0A9P4W4B7"/>
<keyword evidence="3" id="KW-1185">Reference proteome</keyword>
<organism evidence="2 3">
    <name type="scientific">Curvularia kusanoi</name>
    <name type="common">Cochliobolus kusanoi</name>
    <dbReference type="NCBI Taxonomy" id="90978"/>
    <lineage>
        <taxon>Eukaryota</taxon>
        <taxon>Fungi</taxon>
        <taxon>Dikarya</taxon>
        <taxon>Ascomycota</taxon>
        <taxon>Pezizomycotina</taxon>
        <taxon>Dothideomycetes</taxon>
        <taxon>Pleosporomycetidae</taxon>
        <taxon>Pleosporales</taxon>
        <taxon>Pleosporineae</taxon>
        <taxon>Pleosporaceae</taxon>
        <taxon>Curvularia</taxon>
    </lineage>
</organism>
<dbReference type="SUPFAM" id="SSF53474">
    <property type="entry name" value="alpha/beta-Hydrolases"/>
    <property type="match status" value="1"/>
</dbReference>
<dbReference type="PANTHER" id="PTHR17630">
    <property type="entry name" value="DIENELACTONE HYDROLASE"/>
    <property type="match status" value="1"/>
</dbReference>
<name>A0A9P4W4B7_CURKU</name>
<gene>
    <name evidence="2" type="ORF">E8E13_005083</name>
</gene>